<dbReference type="PRINTS" id="PR00369">
    <property type="entry name" value="FLAVODOXIN"/>
</dbReference>
<dbReference type="PROSITE" id="PS51384">
    <property type="entry name" value="FAD_FR"/>
    <property type="match status" value="1"/>
</dbReference>
<sequence length="829" mass="93174">MAPLLPSRTALVLYGSETGNAQDVAEEVGCMAERLRFDTTVLDLDSVQLKDITKPTVVIFALSTTGQGEMPQNARAFWQKLLSSALTPGIMRKVHFTSFGLGDSSYAQYNVAHRMLHGRLVQLGAKPFCERGEGNEQHPEGHSAGFREWIVTLRSTVLDCFPLPDGTEPVPDDVFIEPKWKLDLELEANGNGTESGSGTGDDSNELPSTQLLPVRDAHTTSIERNERITAKDHFQDVRLLDLRVQEAVSYGPGAVAVVYPKNFPCDVNSFIDLMGWQNVADKPLRLVTSDSRAGEATSTPSPLRYLDLSSSSLTIRWLLENVLDIMSIPRRSFFAGLAHLVGEDDEDEAYQRERLLELANPELIDELWDYTTRPKRTILEAMTDFTLVKIPWQYALSILPIMRGRQFSIASGGDLIRDDEGRTRIQLLIAIVDPPSPIIKYRRRYGVCTRYVTALEAKQQIKIGIHSGYLDVQPSELQSPVVMVGPGTGLAPMRSMAHQRLAWARDDSKRSAHSLDGDMLFFGCRSENADYFFRDEWDRFATNDGLAVCTAFSRDKDKPKEYVQDQIRVNGKAVCDALVRKNGKVYVCGSSGNMPKGVRQALLDVLVEHKDGMSMEEAETYLDLMEKNGRYKQETCDDHYGLTVRISIGKDVITLPEDDQTAFTLFRRWLYAPGRRMTAPAAILRHEYKNFDYDTLAKLWCFAALRIIPMLQNRAIDLIIAKMAAGDKMSTSTLRHVSTESSNDSPLRKLVVFYNAHHQCFEMSDDMKKDELSSDGWFGKFSTETMLERATGLPVDTTSYRNQAATWFRCTYHVHERGAKCGSMGWNQS</sequence>
<evidence type="ECO:0000256" key="2">
    <source>
        <dbReference type="ARBA" id="ARBA00001974"/>
    </source>
</evidence>
<feature type="domain" description="Flavodoxin-like" evidence="11">
    <location>
        <begin position="10"/>
        <end position="154"/>
    </location>
</feature>
<keyword evidence="3 9" id="KW-0963">Cytoplasm</keyword>
<reference evidence="13" key="1">
    <citation type="submission" date="2021-12" db="EMBL/GenBank/DDBJ databases">
        <authorList>
            <person name="Zaccaron A."/>
            <person name="Stergiopoulos I."/>
        </authorList>
    </citation>
    <scope>NUCLEOTIDE SEQUENCE</scope>
    <source>
        <strain evidence="13">Race5_Kim</strain>
    </source>
</reference>
<dbReference type="Pfam" id="PF00175">
    <property type="entry name" value="NAD_binding_1"/>
    <property type="match status" value="1"/>
</dbReference>
<evidence type="ECO:0000256" key="9">
    <source>
        <dbReference type="HAMAP-Rule" id="MF_03178"/>
    </source>
</evidence>
<comment type="similarity">
    <text evidence="9">In the C-terminal section; belongs to the flavoprotein pyridine nucleotide cytochrome reductase family.</text>
</comment>
<feature type="binding site" evidence="9">
    <location>
        <begin position="553"/>
        <end position="554"/>
    </location>
    <ligand>
        <name>NADP(+)</name>
        <dbReference type="ChEBI" id="CHEBI:58349"/>
    </ligand>
</feature>
<keyword evidence="8 9" id="KW-0560">Oxidoreductase</keyword>
<dbReference type="OrthoDB" id="1856718at2759"/>
<dbReference type="GO" id="GO:0016651">
    <property type="term" value="F:oxidoreductase activity, acting on NAD(P)H"/>
    <property type="evidence" value="ECO:0007669"/>
    <property type="project" value="UniProtKB-UniRule"/>
</dbReference>
<evidence type="ECO:0000313" key="13">
    <source>
        <dbReference type="EMBL" id="UJO17578.1"/>
    </source>
</evidence>
<comment type="cofactor">
    <cofactor evidence="1 9">
        <name>FMN</name>
        <dbReference type="ChEBI" id="CHEBI:58210"/>
    </cofactor>
</comment>
<evidence type="ECO:0000259" key="11">
    <source>
        <dbReference type="PROSITE" id="PS50902"/>
    </source>
</evidence>
<dbReference type="Gene3D" id="2.40.30.10">
    <property type="entry name" value="Translation factors"/>
    <property type="match status" value="1"/>
</dbReference>
<evidence type="ECO:0000256" key="8">
    <source>
        <dbReference type="ARBA" id="ARBA00023002"/>
    </source>
</evidence>
<dbReference type="Gene3D" id="3.40.50.80">
    <property type="entry name" value="Nucleotide-binding domain of ferredoxin-NADP reductase (FNR) module"/>
    <property type="match status" value="1"/>
</dbReference>
<dbReference type="PANTHER" id="PTHR19384:SF10">
    <property type="entry name" value="NADPH-DEPENDENT DIFLAVIN OXIDOREDUCTASE 1"/>
    <property type="match status" value="1"/>
</dbReference>
<dbReference type="Proteomes" id="UP000756132">
    <property type="component" value="Chromosome 5"/>
</dbReference>
<evidence type="ECO:0000256" key="3">
    <source>
        <dbReference type="ARBA" id="ARBA00022490"/>
    </source>
</evidence>
<keyword evidence="7 9" id="KW-0521">NADP</keyword>
<dbReference type="InterPro" id="IPR001709">
    <property type="entry name" value="Flavoprot_Pyr_Nucl_cyt_Rdtase"/>
</dbReference>
<dbReference type="GO" id="GO:0050660">
    <property type="term" value="F:flavin adenine dinucleotide binding"/>
    <property type="evidence" value="ECO:0007669"/>
    <property type="project" value="UniProtKB-UniRule"/>
</dbReference>
<dbReference type="InterPro" id="IPR017938">
    <property type="entry name" value="Riboflavin_synthase-like_b-brl"/>
</dbReference>
<dbReference type="InterPro" id="IPR028879">
    <property type="entry name" value="NDOR1"/>
</dbReference>
<feature type="binding site" evidence="9">
    <location>
        <position position="136"/>
    </location>
    <ligand>
        <name>FMN</name>
        <dbReference type="ChEBI" id="CHEBI:58210"/>
    </ligand>
</feature>
<keyword evidence="14" id="KW-1185">Reference proteome</keyword>
<dbReference type="InterPro" id="IPR017927">
    <property type="entry name" value="FAD-bd_FR_type"/>
</dbReference>
<dbReference type="PRINTS" id="PR00371">
    <property type="entry name" value="FPNCR"/>
</dbReference>
<comment type="function">
    <text evidence="9">NADPH-dependent reductase which is a central component of the cytosolic iron-sulfur (Fe-S) protein assembly (CIA) machinery. Transfers electrons from NADPH via its FAD and FMN prosthetic groups to the [2Fe-2S] cluster of DRE2, another key component of the CIA machinery. In turn, this reduced cluster provides electrons for assembly of cytosolic iron-sulfur cluster proteins. Positively controls H(2)O(2)-induced cell death.</text>
</comment>
<organism evidence="13 14">
    <name type="scientific">Passalora fulva</name>
    <name type="common">Tomato leaf mold</name>
    <name type="synonym">Cladosporium fulvum</name>
    <dbReference type="NCBI Taxonomy" id="5499"/>
    <lineage>
        <taxon>Eukaryota</taxon>
        <taxon>Fungi</taxon>
        <taxon>Dikarya</taxon>
        <taxon>Ascomycota</taxon>
        <taxon>Pezizomycotina</taxon>
        <taxon>Dothideomycetes</taxon>
        <taxon>Dothideomycetidae</taxon>
        <taxon>Mycosphaerellales</taxon>
        <taxon>Mycosphaerellaceae</taxon>
        <taxon>Fulvia</taxon>
    </lineage>
</organism>
<gene>
    <name evidence="9" type="primary">TAH18</name>
    <name evidence="13" type="ORF">CLAFUR5_06240</name>
</gene>
<evidence type="ECO:0000256" key="6">
    <source>
        <dbReference type="ARBA" id="ARBA00022827"/>
    </source>
</evidence>
<feature type="domain" description="FAD-binding FR-type" evidence="12">
    <location>
        <begin position="215"/>
        <end position="493"/>
    </location>
</feature>
<dbReference type="FunFam" id="3.40.50.80:FF:000030">
    <property type="entry name" value="NADPH-dependent diflavin oxidoreductase 1"/>
    <property type="match status" value="1"/>
</dbReference>
<dbReference type="GO" id="GO:0010181">
    <property type="term" value="F:FMN binding"/>
    <property type="evidence" value="ECO:0007669"/>
    <property type="project" value="UniProtKB-UniRule"/>
</dbReference>
<dbReference type="InterPro" id="IPR039261">
    <property type="entry name" value="FNR_nucleotide-bd"/>
</dbReference>
<dbReference type="Gene3D" id="1.20.990.10">
    <property type="entry name" value="NADPH-cytochrome p450 Reductase, Chain A, domain 3"/>
    <property type="match status" value="1"/>
</dbReference>
<dbReference type="InterPro" id="IPR003097">
    <property type="entry name" value="CysJ-like_FAD-binding"/>
</dbReference>
<dbReference type="PANTHER" id="PTHR19384">
    <property type="entry name" value="NITRIC OXIDE SYNTHASE-RELATED"/>
    <property type="match status" value="1"/>
</dbReference>
<comment type="similarity">
    <text evidence="9">Belongs to the NADPH-dependent diflavin oxidoreductase NDOR1 family.</text>
</comment>
<feature type="binding site" evidence="9">
    <location>
        <position position="488"/>
    </location>
    <ligand>
        <name>NADP(+)</name>
        <dbReference type="ChEBI" id="CHEBI:58349"/>
    </ligand>
</feature>
<evidence type="ECO:0000313" key="14">
    <source>
        <dbReference type="Proteomes" id="UP000756132"/>
    </source>
</evidence>
<comment type="similarity">
    <text evidence="9">In the N-terminal section; belongs to the flavodoxin family.</text>
</comment>
<dbReference type="PROSITE" id="PS50902">
    <property type="entry name" value="FLAVODOXIN_LIKE"/>
    <property type="match status" value="1"/>
</dbReference>
<dbReference type="SUPFAM" id="SSF52343">
    <property type="entry name" value="Ferredoxin reductase-like, C-terminal NADP-linked domain"/>
    <property type="match status" value="1"/>
</dbReference>
<accession>A0A9Q8P8Y3</accession>
<evidence type="ECO:0000256" key="4">
    <source>
        <dbReference type="ARBA" id="ARBA00022630"/>
    </source>
</evidence>
<dbReference type="EMBL" id="CP090167">
    <property type="protein sequence ID" value="UJO17578.1"/>
    <property type="molecule type" value="Genomic_DNA"/>
</dbReference>
<dbReference type="InterPro" id="IPR029039">
    <property type="entry name" value="Flavoprotein-like_sf"/>
</dbReference>
<dbReference type="InterPro" id="IPR008254">
    <property type="entry name" value="Flavodoxin/NO_synth"/>
</dbReference>
<proteinExistence type="inferred from homology"/>
<name>A0A9Q8P8Y3_PASFU</name>
<dbReference type="SUPFAM" id="SSF52218">
    <property type="entry name" value="Flavoproteins"/>
    <property type="match status" value="1"/>
</dbReference>
<dbReference type="GO" id="GO:0016226">
    <property type="term" value="P:iron-sulfur cluster assembly"/>
    <property type="evidence" value="ECO:0007669"/>
    <property type="project" value="UniProtKB-UniRule"/>
</dbReference>
<reference evidence="13" key="2">
    <citation type="journal article" date="2022" name="Microb. Genom.">
        <title>A chromosome-scale genome assembly of the tomato pathogen Cladosporium fulvum reveals a compartmentalized genome architecture and the presence of a dispensable chromosome.</title>
        <authorList>
            <person name="Zaccaron A.Z."/>
            <person name="Chen L.H."/>
            <person name="Samaras A."/>
            <person name="Stergiopoulos I."/>
        </authorList>
    </citation>
    <scope>NUCLEOTIDE SEQUENCE</scope>
    <source>
        <strain evidence="13">Race5_Kim</strain>
    </source>
</reference>
<feature type="region of interest" description="Disordered" evidence="10">
    <location>
        <begin position="188"/>
        <end position="216"/>
    </location>
</feature>
<dbReference type="Pfam" id="PF00667">
    <property type="entry name" value="FAD_binding_1"/>
    <property type="match status" value="1"/>
</dbReference>
<comment type="subunit">
    <text evidence="9">Interacts with DRE2; as part of the cytosolic iron-sulfur (Fe-S) protein assembly (CIA) machinery.</text>
</comment>
<comment type="catalytic activity">
    <reaction evidence="9">
        <text>2 oxidized [2Fe-2S]-[protein] + NADPH = 2 reduced [2Fe-2S]-[protein] + NADP(+) + H(+)</text>
        <dbReference type="Rhea" id="RHEA:67716"/>
        <dbReference type="Rhea" id="RHEA-COMP:17327"/>
        <dbReference type="Rhea" id="RHEA-COMP:17328"/>
        <dbReference type="ChEBI" id="CHEBI:15378"/>
        <dbReference type="ChEBI" id="CHEBI:33737"/>
        <dbReference type="ChEBI" id="CHEBI:33738"/>
        <dbReference type="ChEBI" id="CHEBI:57783"/>
        <dbReference type="ChEBI" id="CHEBI:58349"/>
    </reaction>
</comment>
<dbReference type="InterPro" id="IPR001094">
    <property type="entry name" value="Flavdoxin-like"/>
</dbReference>
<dbReference type="Gene3D" id="3.40.50.360">
    <property type="match status" value="1"/>
</dbReference>
<feature type="binding site" evidence="9">
    <location>
        <begin position="63"/>
        <end position="66"/>
    </location>
    <ligand>
        <name>FMN</name>
        <dbReference type="ChEBI" id="CHEBI:58210"/>
    </ligand>
</feature>
<dbReference type="HAMAP" id="MF_03178">
    <property type="entry name" value="NDOR1"/>
    <property type="match status" value="1"/>
</dbReference>
<keyword evidence="9" id="KW-0496">Mitochondrion</keyword>
<dbReference type="SUPFAM" id="SSF63380">
    <property type="entry name" value="Riboflavin synthase domain-like"/>
    <property type="match status" value="1"/>
</dbReference>
<comment type="cofactor">
    <cofactor evidence="2 9">
        <name>FAD</name>
        <dbReference type="ChEBI" id="CHEBI:57692"/>
    </cofactor>
</comment>
<comment type="subcellular location">
    <subcellularLocation>
        <location evidence="9">Cytoplasm</location>
    </subcellularLocation>
    <subcellularLocation>
        <location evidence="9">Mitochondrion</location>
    </subcellularLocation>
    <text evidence="9">Relocalizes to mitochondria after H(2)O(2) exposure.</text>
</comment>
<dbReference type="GO" id="GO:0050661">
    <property type="term" value="F:NADP binding"/>
    <property type="evidence" value="ECO:0007669"/>
    <property type="project" value="UniProtKB-UniRule"/>
</dbReference>
<evidence type="ECO:0000259" key="12">
    <source>
        <dbReference type="PROSITE" id="PS51384"/>
    </source>
</evidence>
<comment type="caution">
    <text evidence="9">Lacks conserved residue(s) required for the propagation of feature annotation.</text>
</comment>
<dbReference type="InterPro" id="IPR023173">
    <property type="entry name" value="NADPH_Cyt_P450_Rdtase_alpha"/>
</dbReference>
<feature type="binding site" evidence="9">
    <location>
        <begin position="446"/>
        <end position="449"/>
    </location>
    <ligand>
        <name>FAD</name>
        <dbReference type="ChEBI" id="CHEBI:57692"/>
    </ligand>
</feature>
<feature type="binding site" evidence="9">
    <location>
        <begin position="560"/>
        <end position="564"/>
    </location>
    <ligand>
        <name>NADP(+)</name>
        <dbReference type="ChEBI" id="CHEBI:58349"/>
    </ligand>
</feature>
<dbReference type="GO" id="GO:0160246">
    <property type="term" value="F:NADPH-iron-sulfur [2Fe-2S] protein oxidoreductase activity"/>
    <property type="evidence" value="ECO:0007669"/>
    <property type="project" value="InterPro"/>
</dbReference>
<dbReference type="GO" id="GO:0005829">
    <property type="term" value="C:cytosol"/>
    <property type="evidence" value="ECO:0007669"/>
    <property type="project" value="TreeGrafter"/>
</dbReference>
<evidence type="ECO:0000256" key="7">
    <source>
        <dbReference type="ARBA" id="ARBA00022857"/>
    </source>
</evidence>
<feature type="binding site" evidence="9">
    <location>
        <begin position="16"/>
        <end position="21"/>
    </location>
    <ligand>
        <name>FMN</name>
        <dbReference type="ChEBI" id="CHEBI:58210"/>
    </ligand>
</feature>
<keyword evidence="4 9" id="KW-0285">Flavoprotein</keyword>
<dbReference type="AlphaFoldDB" id="A0A9Q8P8Y3"/>
<evidence type="ECO:0000256" key="10">
    <source>
        <dbReference type="SAM" id="MobiDB-lite"/>
    </source>
</evidence>
<evidence type="ECO:0000256" key="1">
    <source>
        <dbReference type="ARBA" id="ARBA00001917"/>
    </source>
</evidence>
<dbReference type="Pfam" id="PF00258">
    <property type="entry name" value="Flavodoxin_1"/>
    <property type="match status" value="1"/>
</dbReference>
<dbReference type="EC" id="1.18.1.-" evidence="9"/>
<evidence type="ECO:0000256" key="5">
    <source>
        <dbReference type="ARBA" id="ARBA00022643"/>
    </source>
</evidence>
<keyword evidence="5 9" id="KW-0288">FMN</keyword>
<feature type="binding site" evidence="9">
    <location>
        <begin position="405"/>
        <end position="408"/>
    </location>
    <ligand>
        <name>FAD</name>
        <dbReference type="ChEBI" id="CHEBI:57692"/>
    </ligand>
</feature>
<keyword evidence="6 9" id="KW-0274">FAD</keyword>
<dbReference type="InterPro" id="IPR001433">
    <property type="entry name" value="OxRdtase_FAD/NAD-bd"/>
</dbReference>
<protein>
    <recommendedName>
        <fullName evidence="9">NADPH-dependent diflavin oxidoreductase 1</fullName>
        <ecNumber evidence="9">1.18.1.-</ecNumber>
    </recommendedName>
    <alternativeName>
        <fullName evidence="9">NADPH-dependent FMN and FAD-containing oxidoreductase</fullName>
    </alternativeName>
</protein>
<dbReference type="GO" id="GO:0005739">
    <property type="term" value="C:mitochondrion"/>
    <property type="evidence" value="ECO:0007669"/>
    <property type="project" value="UniProtKB-SubCell"/>
</dbReference>